<keyword evidence="3" id="KW-1185">Reference proteome</keyword>
<dbReference type="Proteomes" id="UP001153328">
    <property type="component" value="Unassembled WGS sequence"/>
</dbReference>
<sequence>MFHVMDGVLVRYGLVVDTAVQPDRAVVAAGRWILRVFDGALDMVARQVAEGPHSVDLRRAAAASGRKRCRRETPGCDQSRGRDQAGPDQTPAALLLPGLRPGLRGSLAPPHRLDLVDHLQQPFS</sequence>
<evidence type="ECO:0000313" key="3">
    <source>
        <dbReference type="Proteomes" id="UP001153328"/>
    </source>
</evidence>
<evidence type="ECO:0000256" key="1">
    <source>
        <dbReference type="SAM" id="MobiDB-lite"/>
    </source>
</evidence>
<dbReference type="EMBL" id="CAJVAX010000012">
    <property type="protein sequence ID" value="CAG7625594.1"/>
    <property type="molecule type" value="Genomic_DNA"/>
</dbReference>
<dbReference type="AlphaFoldDB" id="A0A9W4GZ71"/>
<name>A0A9W4GZ71_9ACTN</name>
<feature type="region of interest" description="Disordered" evidence="1">
    <location>
        <begin position="55"/>
        <end position="92"/>
    </location>
</feature>
<organism evidence="2 3">
    <name type="scientific">Actinacidiphila bryophytorum</name>
    <dbReference type="NCBI Taxonomy" id="1436133"/>
    <lineage>
        <taxon>Bacteria</taxon>
        <taxon>Bacillati</taxon>
        <taxon>Actinomycetota</taxon>
        <taxon>Actinomycetes</taxon>
        <taxon>Kitasatosporales</taxon>
        <taxon>Streptomycetaceae</taxon>
        <taxon>Actinacidiphila</taxon>
    </lineage>
</organism>
<gene>
    <name evidence="2" type="ORF">SBRY_20175</name>
</gene>
<comment type="caution">
    <text evidence="2">The sequence shown here is derived from an EMBL/GenBank/DDBJ whole genome shotgun (WGS) entry which is preliminary data.</text>
</comment>
<reference evidence="2" key="1">
    <citation type="submission" date="2021-06" db="EMBL/GenBank/DDBJ databases">
        <authorList>
            <person name="Arsene-Ploetze F."/>
        </authorList>
    </citation>
    <scope>NUCLEOTIDE SEQUENCE</scope>
    <source>
        <strain evidence="2">SBRY1</strain>
    </source>
</reference>
<feature type="compositionally biased region" description="Basic and acidic residues" evidence="1">
    <location>
        <begin position="71"/>
        <end position="85"/>
    </location>
</feature>
<accession>A0A9W4GZ71</accession>
<protein>
    <submittedName>
        <fullName evidence="2">Uncharacterized protein</fullName>
    </submittedName>
</protein>
<evidence type="ECO:0000313" key="2">
    <source>
        <dbReference type="EMBL" id="CAG7625594.1"/>
    </source>
</evidence>
<proteinExistence type="predicted"/>